<dbReference type="Gene3D" id="3.40.720.10">
    <property type="entry name" value="Alkaline Phosphatase, subunit A"/>
    <property type="match status" value="1"/>
</dbReference>
<dbReference type="AlphaFoldDB" id="A0A5C5VFG5"/>
<accession>A0A5C5VFG5</accession>
<proteinExistence type="inferred from homology"/>
<keyword evidence="3 6" id="KW-0378">Hydrolase</keyword>
<evidence type="ECO:0000256" key="3">
    <source>
        <dbReference type="ARBA" id="ARBA00022801"/>
    </source>
</evidence>
<evidence type="ECO:0000256" key="4">
    <source>
        <dbReference type="ARBA" id="ARBA00022837"/>
    </source>
</evidence>
<keyword evidence="4" id="KW-0106">Calcium</keyword>
<name>A0A5C5VFG5_9BACT</name>
<feature type="domain" description="Sulfatase N-terminal" evidence="5">
    <location>
        <begin position="33"/>
        <end position="378"/>
    </location>
</feature>
<dbReference type="PROSITE" id="PS00523">
    <property type="entry name" value="SULFATASE_1"/>
    <property type="match status" value="1"/>
</dbReference>
<dbReference type="Proteomes" id="UP000316714">
    <property type="component" value="Unassembled WGS sequence"/>
</dbReference>
<organism evidence="6 7">
    <name type="scientific">Posidoniimonas corsicana</name>
    <dbReference type="NCBI Taxonomy" id="1938618"/>
    <lineage>
        <taxon>Bacteria</taxon>
        <taxon>Pseudomonadati</taxon>
        <taxon>Planctomycetota</taxon>
        <taxon>Planctomycetia</taxon>
        <taxon>Pirellulales</taxon>
        <taxon>Lacipirellulaceae</taxon>
        <taxon>Posidoniimonas</taxon>
    </lineage>
</organism>
<comment type="caution">
    <text evidence="6">The sequence shown here is derived from an EMBL/GenBank/DDBJ whole genome shotgun (WGS) entry which is preliminary data.</text>
</comment>
<dbReference type="Pfam" id="PF00884">
    <property type="entry name" value="Sulfatase"/>
    <property type="match status" value="1"/>
</dbReference>
<dbReference type="OrthoDB" id="9783154at2"/>
<dbReference type="EMBL" id="SIHJ01000001">
    <property type="protein sequence ID" value="TWT36610.1"/>
    <property type="molecule type" value="Genomic_DNA"/>
</dbReference>
<evidence type="ECO:0000313" key="6">
    <source>
        <dbReference type="EMBL" id="TWT36610.1"/>
    </source>
</evidence>
<sequence>MNLIHGSPVAVFCLTACFAWLNDASSADLAQRPSVVLILADDLGYGDVQCLNPERGKIATPNLDQLAQQGMTFTDAHTASSVCTPTRYALLTGRYNWRTRLQSGVLWGYSAPLIAEGRLTIAELMKQNGYRTACFGKWHLGMDLPTTGGPAPTVRKPKIVNIDWKGAIQNGPTDVGFDAFYGITASLDMAPYIYIQDDRFVGECEGGKGKSAMVRQHDFNTRDVLPEIGRKATEYISSQDGKQPFFVYVPLTSPHTPIVPSAEWVGKSGLGKYGDFVMQTDDVIGKILDAVDARGLSKNTLVIVTSDNGCSNAAKIPELQAKGHYPSAHLRGSKADLWDGGHRVPFFVRWPGVVEEGSRCDQTICQTDLIATCAEILGKELPENAGEDSVSFLPAFSGQTIRSSRAGIVHHSISGHFGYRQGNWKLLLARGSGGWTSPNEKAAAKAGAPFVQLYDMENDPGESDNLSSSHPEVVERLLAQLESDVARGRSTDGMASRNDVATIKLWKSGEE</sequence>
<dbReference type="InterPro" id="IPR050738">
    <property type="entry name" value="Sulfatase"/>
</dbReference>
<keyword evidence="2" id="KW-0479">Metal-binding</keyword>
<dbReference type="PANTHER" id="PTHR42693:SF53">
    <property type="entry name" value="ENDO-4-O-SULFATASE"/>
    <property type="match status" value="1"/>
</dbReference>
<dbReference type="EC" id="3.1.6.1" evidence="6"/>
<reference evidence="6 7" key="1">
    <citation type="submission" date="2019-02" db="EMBL/GenBank/DDBJ databases">
        <title>Deep-cultivation of Planctomycetes and their phenomic and genomic characterization uncovers novel biology.</title>
        <authorList>
            <person name="Wiegand S."/>
            <person name="Jogler M."/>
            <person name="Boedeker C."/>
            <person name="Pinto D."/>
            <person name="Vollmers J."/>
            <person name="Rivas-Marin E."/>
            <person name="Kohn T."/>
            <person name="Peeters S.H."/>
            <person name="Heuer A."/>
            <person name="Rast P."/>
            <person name="Oberbeckmann S."/>
            <person name="Bunk B."/>
            <person name="Jeske O."/>
            <person name="Meyerdierks A."/>
            <person name="Storesund J.E."/>
            <person name="Kallscheuer N."/>
            <person name="Luecker S."/>
            <person name="Lage O.M."/>
            <person name="Pohl T."/>
            <person name="Merkel B.J."/>
            <person name="Hornburger P."/>
            <person name="Mueller R.-W."/>
            <person name="Bruemmer F."/>
            <person name="Labrenz M."/>
            <person name="Spormann A.M."/>
            <person name="Op Den Camp H."/>
            <person name="Overmann J."/>
            <person name="Amann R."/>
            <person name="Jetten M.S.M."/>
            <person name="Mascher T."/>
            <person name="Medema M.H."/>
            <person name="Devos D.P."/>
            <person name="Kaster A.-K."/>
            <person name="Ovreas L."/>
            <person name="Rohde M."/>
            <person name="Galperin M.Y."/>
            <person name="Jogler C."/>
        </authorList>
    </citation>
    <scope>NUCLEOTIDE SEQUENCE [LARGE SCALE GENOMIC DNA]</scope>
    <source>
        <strain evidence="6 7">KOR34</strain>
    </source>
</reference>
<keyword evidence="7" id="KW-1185">Reference proteome</keyword>
<dbReference type="PANTHER" id="PTHR42693">
    <property type="entry name" value="ARYLSULFATASE FAMILY MEMBER"/>
    <property type="match status" value="1"/>
</dbReference>
<dbReference type="InterPro" id="IPR024607">
    <property type="entry name" value="Sulfatase_CS"/>
</dbReference>
<dbReference type="GO" id="GO:0004065">
    <property type="term" value="F:arylsulfatase activity"/>
    <property type="evidence" value="ECO:0007669"/>
    <property type="project" value="UniProtKB-EC"/>
</dbReference>
<dbReference type="SUPFAM" id="SSF53649">
    <property type="entry name" value="Alkaline phosphatase-like"/>
    <property type="match status" value="1"/>
</dbReference>
<dbReference type="GO" id="GO:0046872">
    <property type="term" value="F:metal ion binding"/>
    <property type="evidence" value="ECO:0007669"/>
    <property type="project" value="UniProtKB-KW"/>
</dbReference>
<dbReference type="InterPro" id="IPR017850">
    <property type="entry name" value="Alkaline_phosphatase_core_sf"/>
</dbReference>
<dbReference type="RefSeq" id="WP_146563642.1">
    <property type="nucleotide sequence ID" value="NZ_SIHJ01000001.1"/>
</dbReference>
<protein>
    <submittedName>
        <fullName evidence="6">Arylsulfatase</fullName>
        <ecNumber evidence="6">3.1.6.1</ecNumber>
    </submittedName>
</protein>
<dbReference type="InterPro" id="IPR000917">
    <property type="entry name" value="Sulfatase_N"/>
</dbReference>
<gene>
    <name evidence="6" type="primary">atsA_14</name>
    <name evidence="6" type="ORF">KOR34_15160</name>
</gene>
<dbReference type="CDD" id="cd16143">
    <property type="entry name" value="ARS_like"/>
    <property type="match status" value="1"/>
</dbReference>
<evidence type="ECO:0000259" key="5">
    <source>
        <dbReference type="Pfam" id="PF00884"/>
    </source>
</evidence>
<dbReference type="Gene3D" id="3.30.1120.10">
    <property type="match status" value="1"/>
</dbReference>
<evidence type="ECO:0000256" key="1">
    <source>
        <dbReference type="ARBA" id="ARBA00008779"/>
    </source>
</evidence>
<comment type="similarity">
    <text evidence="1">Belongs to the sulfatase family.</text>
</comment>
<evidence type="ECO:0000313" key="7">
    <source>
        <dbReference type="Proteomes" id="UP000316714"/>
    </source>
</evidence>
<evidence type="ECO:0000256" key="2">
    <source>
        <dbReference type="ARBA" id="ARBA00022723"/>
    </source>
</evidence>